<evidence type="ECO:0000259" key="2">
    <source>
        <dbReference type="Pfam" id="PF20155"/>
    </source>
</evidence>
<evidence type="ECO:0000313" key="3">
    <source>
        <dbReference type="EMBL" id="OZS72282.1"/>
    </source>
</evidence>
<gene>
    <name evidence="3" type="ORF">CHI95_22505</name>
</gene>
<feature type="domain" description="Tape measure protein N-terminal" evidence="2">
    <location>
        <begin position="69"/>
        <end position="270"/>
    </location>
</feature>
<sequence>MTLNAGSVEFIIKADTEQLLVANKQVDRSLSDLDVSFDKAAKSVNKTEKAMFALSKTAALVTSAISVGAVVSMVDEWGQVAARIKMALKSVEGDITKYGAIQERFLEISNRNGKAIEDTQLLYVGAATSMQELGYNTDQTVDYIESLSSSLTANASSANETQSMINALNKSMVAGKVAGENWNSIMNATPTIIGDIAKELSVMRGGVKVTETEVKKMASEGKISFQLFADAVIKAKEANNAMADSMDNTVADGFTKLTNSAKAYYGELNQSLGITRSVSAGFAVLTENFDYLASAIAAVVAVGAAKYFGDLSNRIVKFGADSAKAAIDSKRLAVEKLNTARASLQQIQAEKALVTANQQTLNSQLLAAKTEKDRAIIKDKLSASTAEMVALNKAEAASTNQLAAAQARLNIASRAASGAMNLLKSGFSLIGGPAGAAMLATGAIFYFYQEMQRSRDESVKLANGLDGLITRMQDMNREQKKSELSKINSALGDLAVNIGLAGDVVKKAKKDFDDWNGRLSRTKEGSNEYEVAVRGVERAQIALTSAIEAQEKAQNDLAKSKSAIRILQADLNGELKQGAELLAHEAKTLLPNGSAALRQYGVDLDNATKSKQKFNSQSLMLDFGGDDGQKLKKRLERDLALSKLDGEAKVRLQVKFAADDSGVVDPMAIQKLQDDAVATYQNNEQKREKSKLDKQGAKTANEAADALKSQYEAVARLNTGYKDNSLEMAKYDAVVRLGNKATQEQINKAKELAEAQWKAEEAVRNLAQAEQGRKYANQEIAAGKVAENPYTDTAEDPLAQINLQEQQKLEALEKYRLIDTENAQLYEDAKTAIMQQATYDRERILKQEQDEYKNNMAGLLGSTSEFASSLAGAFGDAVGESNAAYKALFAVSKAFAIAQASLNLQTAIGNALAIPWPKNIPAIAQAMAAGSQLVNAVRGVNYGGRRYGGNVSGGNPYRINESGESEIFQTYDGKQAFIPNKSGKVIPADKAGGSNLPPIINVYQQASGATVDVTTEKGLNAQDVINIVVRNIIEGREVSGAMSTHHNAPRKATGSL</sequence>
<dbReference type="Pfam" id="PF20155">
    <property type="entry name" value="TMP_3"/>
    <property type="match status" value="1"/>
</dbReference>
<feature type="coiled-coil region" evidence="1">
    <location>
        <begin position="752"/>
        <end position="779"/>
    </location>
</feature>
<proteinExistence type="predicted"/>
<keyword evidence="1" id="KW-0175">Coiled coil</keyword>
<evidence type="ECO:0000256" key="1">
    <source>
        <dbReference type="SAM" id="Coils"/>
    </source>
</evidence>
<comment type="caution">
    <text evidence="3">The sequence shown here is derived from an EMBL/GenBank/DDBJ whole genome shotgun (WGS) entry which is preliminary data.</text>
</comment>
<dbReference type="EMBL" id="NOWC01000040">
    <property type="protein sequence ID" value="OZS72282.1"/>
    <property type="molecule type" value="Genomic_DNA"/>
</dbReference>
<dbReference type="InterPro" id="IPR013491">
    <property type="entry name" value="Tape_meas_N"/>
</dbReference>
<reference evidence="3 4" key="1">
    <citation type="submission" date="2017-07" db="EMBL/GenBank/DDBJ databases">
        <title>blaIMP-27 on transferable plasmids in Proteus mirabilis and Providencia rettgeri.</title>
        <authorList>
            <person name="Potter R."/>
        </authorList>
    </citation>
    <scope>NUCLEOTIDE SEQUENCE [LARGE SCALE GENOMIC DNA]</scope>
    <source>
        <strain evidence="3 4">PR1</strain>
    </source>
</reference>
<accession>A0A264VLW0</accession>
<name>A0A264VLW0_PRORE</name>
<dbReference type="Proteomes" id="UP000216001">
    <property type="component" value="Unassembled WGS sequence"/>
</dbReference>
<dbReference type="NCBIfam" id="TIGR02675">
    <property type="entry name" value="tape_meas_nterm"/>
    <property type="match status" value="1"/>
</dbReference>
<protein>
    <recommendedName>
        <fullName evidence="2">Tape measure protein N-terminal domain-containing protein</fullName>
    </recommendedName>
</protein>
<dbReference type="AlphaFoldDB" id="A0A264VLW0"/>
<dbReference type="RefSeq" id="WP_094963011.1">
    <property type="nucleotide sequence ID" value="NZ_NOWC01000040.1"/>
</dbReference>
<evidence type="ECO:0000313" key="4">
    <source>
        <dbReference type="Proteomes" id="UP000216001"/>
    </source>
</evidence>
<organism evidence="3 4">
    <name type="scientific">Providencia rettgeri</name>
    <dbReference type="NCBI Taxonomy" id="587"/>
    <lineage>
        <taxon>Bacteria</taxon>
        <taxon>Pseudomonadati</taxon>
        <taxon>Pseudomonadota</taxon>
        <taxon>Gammaproteobacteria</taxon>
        <taxon>Enterobacterales</taxon>
        <taxon>Morganellaceae</taxon>
        <taxon>Providencia</taxon>
    </lineage>
</organism>